<dbReference type="Gene3D" id="1.10.443.10">
    <property type="entry name" value="Intergrase catalytic core"/>
    <property type="match status" value="1"/>
</dbReference>
<evidence type="ECO:0000256" key="5">
    <source>
        <dbReference type="PROSITE-ProRule" id="PRU01248"/>
    </source>
</evidence>
<dbReference type="PROSITE" id="PS51900">
    <property type="entry name" value="CB"/>
    <property type="match status" value="1"/>
</dbReference>
<evidence type="ECO:0000313" key="9">
    <source>
        <dbReference type="Proteomes" id="UP001634747"/>
    </source>
</evidence>
<dbReference type="PANTHER" id="PTHR30629:SF6">
    <property type="entry name" value="PROPHAGE INTEGRASE INTA-RELATED"/>
    <property type="match status" value="1"/>
</dbReference>
<proteinExistence type="inferred from homology"/>
<dbReference type="RefSeq" id="WP_263412792.1">
    <property type="nucleotide sequence ID" value="NZ_BAABBH010000001.1"/>
</dbReference>
<dbReference type="InterPro" id="IPR050808">
    <property type="entry name" value="Phage_Integrase"/>
</dbReference>
<dbReference type="InterPro" id="IPR010998">
    <property type="entry name" value="Integrase_recombinase_N"/>
</dbReference>
<reference evidence="8 9" key="1">
    <citation type="submission" date="2024-12" db="EMBL/GenBank/DDBJ databases">
        <authorList>
            <person name="Lee Y."/>
        </authorList>
    </citation>
    <scope>NUCLEOTIDE SEQUENCE [LARGE SCALE GENOMIC DNA]</scope>
    <source>
        <strain evidence="8 9">03SUJ4</strain>
    </source>
</reference>
<comment type="caution">
    <text evidence="8">The sequence shown here is derived from an EMBL/GenBank/DDBJ whole genome shotgun (WGS) entry which is preliminary data.</text>
</comment>
<feature type="domain" description="Tyr recombinase" evidence="6">
    <location>
        <begin position="183"/>
        <end position="375"/>
    </location>
</feature>
<keyword evidence="3 5" id="KW-0238">DNA-binding</keyword>
<name>A0ABW9KIW8_9BACT</name>
<evidence type="ECO:0000256" key="1">
    <source>
        <dbReference type="ARBA" id="ARBA00008857"/>
    </source>
</evidence>
<protein>
    <submittedName>
        <fullName evidence="8">Tyrosine-type recombinase/integrase</fullName>
    </submittedName>
</protein>
<evidence type="ECO:0000256" key="2">
    <source>
        <dbReference type="ARBA" id="ARBA00022908"/>
    </source>
</evidence>
<evidence type="ECO:0000313" key="8">
    <source>
        <dbReference type="EMBL" id="MFN2975689.1"/>
    </source>
</evidence>
<dbReference type="PANTHER" id="PTHR30629">
    <property type="entry name" value="PROPHAGE INTEGRASE"/>
    <property type="match status" value="1"/>
</dbReference>
<dbReference type="PROSITE" id="PS51898">
    <property type="entry name" value="TYR_RECOMBINASE"/>
    <property type="match status" value="1"/>
</dbReference>
<dbReference type="Proteomes" id="UP001634747">
    <property type="component" value="Unassembled WGS sequence"/>
</dbReference>
<accession>A0ABW9KIW8</accession>
<evidence type="ECO:0000256" key="4">
    <source>
        <dbReference type="ARBA" id="ARBA00023172"/>
    </source>
</evidence>
<dbReference type="InterPro" id="IPR044068">
    <property type="entry name" value="CB"/>
</dbReference>
<sequence>MAKPKAKVEGVYEKNPGSGVWYTRLRVNGKLVRKRIGSYKDAKEYIEKARTIRNTGAGIIPQTAKRPAMTLGELDRVGGSVTLGKLCDDWLRYIKAHPLEYKDQRNPPYRIGLIKEAFGDLPAGSIRPPQIADWLDEMAKDRAPATINRLKTTWSAIFRYGKERGHVETNPARDVKLRRVGGGVIRWLKPEEEARLRAVLQKAVDDCPSQKPGIRNRLLHHILEFDISIGTGMRKSEQYGLLWSDVDLEHKMITARDTKNGETRHIPMIKSVHAAFLQLDAMRLKRKNRSSKKPNQSPAESVFGLADNKKWWLAALKAAKIENYRWHDNRHTFCSRLAQKGASLKVIQEAAGHKTIQMSARYAHLHKSHLADAMSVLD</sequence>
<comment type="similarity">
    <text evidence="1">Belongs to the 'phage' integrase family.</text>
</comment>
<dbReference type="InterPro" id="IPR002104">
    <property type="entry name" value="Integrase_catalytic"/>
</dbReference>
<keyword evidence="4" id="KW-0233">DNA recombination</keyword>
<dbReference type="InterPro" id="IPR011010">
    <property type="entry name" value="DNA_brk_join_enz"/>
</dbReference>
<keyword evidence="9" id="KW-1185">Reference proteome</keyword>
<evidence type="ECO:0000259" key="7">
    <source>
        <dbReference type="PROSITE" id="PS51900"/>
    </source>
</evidence>
<dbReference type="Pfam" id="PF00589">
    <property type="entry name" value="Phage_integrase"/>
    <property type="match status" value="1"/>
</dbReference>
<dbReference type="Pfam" id="PF22022">
    <property type="entry name" value="Phage_int_M"/>
    <property type="match status" value="1"/>
</dbReference>
<dbReference type="CDD" id="cd00796">
    <property type="entry name" value="INT_Rci_Hp1_C"/>
    <property type="match status" value="1"/>
</dbReference>
<dbReference type="Gene3D" id="1.10.150.130">
    <property type="match status" value="1"/>
</dbReference>
<dbReference type="EMBL" id="JBJYXY010000001">
    <property type="protein sequence ID" value="MFN2975689.1"/>
    <property type="molecule type" value="Genomic_DNA"/>
</dbReference>
<feature type="domain" description="Core-binding (CB)" evidence="7">
    <location>
        <begin position="81"/>
        <end position="162"/>
    </location>
</feature>
<dbReference type="InterPro" id="IPR013762">
    <property type="entry name" value="Integrase-like_cat_sf"/>
</dbReference>
<keyword evidence="2" id="KW-0229">DNA integration</keyword>
<evidence type="ECO:0000259" key="6">
    <source>
        <dbReference type="PROSITE" id="PS51898"/>
    </source>
</evidence>
<gene>
    <name evidence="8" type="ORF">ACK2TP_07930</name>
</gene>
<organism evidence="8 9">
    <name type="scientific">Terriglobus aquaticus</name>
    <dbReference type="NCBI Taxonomy" id="940139"/>
    <lineage>
        <taxon>Bacteria</taxon>
        <taxon>Pseudomonadati</taxon>
        <taxon>Acidobacteriota</taxon>
        <taxon>Terriglobia</taxon>
        <taxon>Terriglobales</taxon>
        <taxon>Acidobacteriaceae</taxon>
        <taxon>Terriglobus</taxon>
    </lineage>
</organism>
<evidence type="ECO:0000256" key="3">
    <source>
        <dbReference type="ARBA" id="ARBA00023125"/>
    </source>
</evidence>
<dbReference type="SUPFAM" id="SSF56349">
    <property type="entry name" value="DNA breaking-rejoining enzymes"/>
    <property type="match status" value="1"/>
</dbReference>
<dbReference type="InterPro" id="IPR053876">
    <property type="entry name" value="Phage_int_M"/>
</dbReference>